<dbReference type="PANTHER" id="PTHR45566">
    <property type="entry name" value="HTH-TYPE TRANSCRIPTIONAL REGULATOR YHJB-RELATED"/>
    <property type="match status" value="1"/>
</dbReference>
<dbReference type="PIRSF" id="PIRSF026434">
    <property type="entry name" value="RR_ycf55_prd"/>
    <property type="match status" value="1"/>
</dbReference>
<dbReference type="OrthoDB" id="458149at2"/>
<dbReference type="InterPro" id="IPR011006">
    <property type="entry name" value="CheY-like_superfamily"/>
</dbReference>
<reference evidence="4 5" key="1">
    <citation type="journal article" date="2015" name="Genome Announc.">
        <title>Draft Genome Sequence of the Terrestrial Cyanobacterium Scytonema millei VB511283, Isolated from Eastern India.</title>
        <authorList>
            <person name="Sen D."/>
            <person name="Chandrababunaidu M.M."/>
            <person name="Singh D."/>
            <person name="Sanghi N."/>
            <person name="Ghorai A."/>
            <person name="Mishra G.P."/>
            <person name="Madduluri M."/>
            <person name="Adhikary S.P."/>
            <person name="Tripathy S."/>
        </authorList>
    </citation>
    <scope>NUCLEOTIDE SEQUENCE [LARGE SCALE GENOMIC DNA]</scope>
    <source>
        <strain evidence="4 5">VB511283</strain>
    </source>
</reference>
<dbReference type="PROSITE" id="PS50110">
    <property type="entry name" value="RESPONSE_REGULATORY"/>
    <property type="match status" value="1"/>
</dbReference>
<dbReference type="EMBL" id="JTJC03000005">
    <property type="protein sequence ID" value="NHC36694.1"/>
    <property type="molecule type" value="Genomic_DNA"/>
</dbReference>
<evidence type="ECO:0000259" key="3">
    <source>
        <dbReference type="PROSITE" id="PS50110"/>
    </source>
</evidence>
<evidence type="ECO:0000313" key="5">
    <source>
        <dbReference type="Proteomes" id="UP000031532"/>
    </source>
</evidence>
<dbReference type="Pfam" id="PF00072">
    <property type="entry name" value="Response_reg"/>
    <property type="match status" value="1"/>
</dbReference>
<dbReference type="InterPro" id="IPR001789">
    <property type="entry name" value="Sig_transdc_resp-reg_receiver"/>
</dbReference>
<evidence type="ECO:0000313" key="4">
    <source>
        <dbReference type="EMBL" id="NHC36694.1"/>
    </source>
</evidence>
<dbReference type="InterPro" id="IPR016837">
    <property type="entry name" value="Uncharacterised_Ycf55_cyanobac"/>
</dbReference>
<dbReference type="PANTHER" id="PTHR45566:SF1">
    <property type="entry name" value="HTH-TYPE TRANSCRIPTIONAL REGULATOR YHJB-RELATED"/>
    <property type="match status" value="1"/>
</dbReference>
<name>A0A9X5E9Q5_9CYAN</name>
<comment type="caution">
    <text evidence="1">Lacks conserved residue(s) required for the propagation of feature annotation.</text>
</comment>
<dbReference type="GO" id="GO:0000160">
    <property type="term" value="P:phosphorelay signal transduction system"/>
    <property type="evidence" value="ECO:0007669"/>
    <property type="project" value="InterPro"/>
</dbReference>
<dbReference type="AlphaFoldDB" id="A0A9X5E9Q5"/>
<evidence type="ECO:0000256" key="1">
    <source>
        <dbReference type="PROSITE-ProRule" id="PRU00169"/>
    </source>
</evidence>
<dbReference type="InterPro" id="IPR022552">
    <property type="entry name" value="UPF_Ycf55"/>
</dbReference>
<dbReference type="SUPFAM" id="SSF52172">
    <property type="entry name" value="CheY-like"/>
    <property type="match status" value="1"/>
</dbReference>
<organism evidence="4 5">
    <name type="scientific">Scytonema millei VB511283</name>
    <dbReference type="NCBI Taxonomy" id="1245923"/>
    <lineage>
        <taxon>Bacteria</taxon>
        <taxon>Bacillati</taxon>
        <taxon>Cyanobacteriota</taxon>
        <taxon>Cyanophyceae</taxon>
        <taxon>Nostocales</taxon>
        <taxon>Scytonemataceae</taxon>
        <taxon>Scytonema</taxon>
    </lineage>
</organism>
<proteinExistence type="predicted"/>
<feature type="compositionally biased region" description="Gly residues" evidence="2">
    <location>
        <begin position="226"/>
        <end position="236"/>
    </location>
</feature>
<comment type="caution">
    <text evidence="4">The sequence shown here is derived from an EMBL/GenBank/DDBJ whole genome shotgun (WGS) entry which is preliminary data.</text>
</comment>
<dbReference type="Pfam" id="PF12452">
    <property type="entry name" value="DUF3685"/>
    <property type="match status" value="1"/>
</dbReference>
<gene>
    <name evidence="4" type="ORF">QH73_0018955</name>
</gene>
<evidence type="ECO:0000256" key="2">
    <source>
        <dbReference type="SAM" id="MobiDB-lite"/>
    </source>
</evidence>
<dbReference type="Proteomes" id="UP000031532">
    <property type="component" value="Unassembled WGS sequence"/>
</dbReference>
<dbReference type="CDD" id="cd17535">
    <property type="entry name" value="REC_NarL-like"/>
    <property type="match status" value="1"/>
</dbReference>
<protein>
    <submittedName>
        <fullName evidence="4">DUF3685 domain-containing protein</fullName>
    </submittedName>
</protein>
<feature type="region of interest" description="Disordered" evidence="2">
    <location>
        <begin position="223"/>
        <end position="264"/>
    </location>
</feature>
<sequence>MSDRPINLLLIDPDSIYRTGLRVVLEQDPQVRVAAEAADSQAGLQNISALGIDVAIVELRFPYSSVMGWQLCQQIKTQYPNLPILILTCHPEPSQLAAARQAGVEGFCHKGIAAIELIGVIRELVAGRSYWESKIVGVGLSDLSGSRSTIQTNPPFQWFLIGTRNRLRQSGLQQIDGNLAQVTTRLQEPGLPTLDRAMLAGQRRELLAARWVVSRLLAVGNEEGQGRQGRQGGQGRQGRQTENSLLAPRSSLFTPPDSLVRTHSRAPLQTPPVTIFTSTRERLEFSLENLTSIPLEIDIFREDKKRELLQLILKKIEDILADLRFSQVQSDRLPVMQAAILRDLWQETTIDFFGRYSTLLVGGITVDFVNSLLQAEIIVQTAILDKIPLVGDLFSYLLFATPLVIDNTSFAPESLEAKERAEIILQNLIIQVANAVVQPLLNQFAELEVIKQNYYDRRLISTREIERFRNNLSWKYRARTYFEEPRQIFESRYELLLLAPRGIAKVSIYAPRDRELTKLSGIPLIVTLALELRDAIAPRLQAVVSFVGKGVIFVLTQVVGKTIGLIGRGVLQGLGGSWQESKNKRL</sequence>
<accession>A0A9X5E9Q5</accession>
<dbReference type="InterPro" id="IPR051015">
    <property type="entry name" value="EvgA-like"/>
</dbReference>
<feature type="domain" description="Response regulatory" evidence="3">
    <location>
        <begin position="7"/>
        <end position="125"/>
    </location>
</feature>
<dbReference type="SMART" id="SM00448">
    <property type="entry name" value="REC"/>
    <property type="match status" value="1"/>
</dbReference>
<keyword evidence="5" id="KW-1185">Reference proteome</keyword>
<dbReference type="Gene3D" id="3.40.50.2300">
    <property type="match status" value="1"/>
</dbReference>
<dbReference type="InterPro" id="IPR058245">
    <property type="entry name" value="NreC/VraR/RcsB-like_REC"/>
</dbReference>